<evidence type="ECO:0000313" key="1">
    <source>
        <dbReference type="EMBL" id="TPP50897.1"/>
    </source>
</evidence>
<evidence type="ECO:0000313" key="2">
    <source>
        <dbReference type="Proteomes" id="UP000318821"/>
    </source>
</evidence>
<dbReference type="Proteomes" id="UP000318821">
    <property type="component" value="Unassembled WGS sequence"/>
</dbReference>
<gene>
    <name evidence="1" type="ORF">CGC20_26050</name>
</gene>
<reference evidence="2" key="1">
    <citation type="submission" date="2019-02" db="EMBL/GenBank/DDBJ databases">
        <title>FDA dAtabase for Regulatory Grade micrObial Sequences (FDA-ARGOS): Supporting development and validation of Infectious Disease Dx tests.</title>
        <authorList>
            <person name="Duncan R."/>
            <person name="Fisher C."/>
            <person name="Tallon L."/>
            <person name="Sadzewicz L."/>
            <person name="Sengamalay N."/>
            <person name="Ott S."/>
            <person name="Godinez A."/>
            <person name="Nagaraj S."/>
            <person name="Vavikolanu K."/>
            <person name="Vyas G."/>
            <person name="Nadendla S."/>
            <person name="Aluvathingal J."/>
            <person name="Sichtig H."/>
        </authorList>
    </citation>
    <scope>NUCLEOTIDE SEQUENCE [LARGE SCALE GENOMIC DNA]</scope>
    <source>
        <strain evidence="2">FDAARGOS_360</strain>
    </source>
</reference>
<organism evidence="1 2">
    <name type="scientific">Leishmania donovani</name>
    <dbReference type="NCBI Taxonomy" id="5661"/>
    <lineage>
        <taxon>Eukaryota</taxon>
        <taxon>Discoba</taxon>
        <taxon>Euglenozoa</taxon>
        <taxon>Kinetoplastea</taxon>
        <taxon>Metakinetoplastina</taxon>
        <taxon>Trypanosomatida</taxon>
        <taxon>Trypanosomatidae</taxon>
        <taxon>Leishmaniinae</taxon>
        <taxon>Leishmania</taxon>
    </lineage>
</organism>
<sequence>MLRLPTSLCVRQVLSCAAKSRWRVTAAITYTSWSRQQSSATRRSHHGTLYRGFAAIKAPSVWASVHNTPASDARHTEVLRGFAPGVSECVALVPDSSTARTTPRCMCTAVHSEGLAKEHRSTSALHLQCLIPSTSRRAIHAAPLPRLKCIAWISAELISTVAPRVRTYYIRSTVSFSGDFAKFRHPLWVH</sequence>
<proteinExistence type="predicted"/>
<accession>A0A504Y0H4</accession>
<name>A0A504Y0H4_LEIDO</name>
<dbReference type="AlphaFoldDB" id="A0A504Y0H4"/>
<comment type="caution">
    <text evidence="1">The sequence shown here is derived from an EMBL/GenBank/DDBJ whole genome shotgun (WGS) entry which is preliminary data.</text>
</comment>
<protein>
    <submittedName>
        <fullName evidence="1">Uncharacterized protein</fullName>
    </submittedName>
</protein>
<dbReference type="EMBL" id="RHLD01000010">
    <property type="protein sequence ID" value="TPP50897.1"/>
    <property type="molecule type" value="Genomic_DNA"/>
</dbReference>